<feature type="transmembrane region" description="Helical" evidence="2">
    <location>
        <begin position="63"/>
        <end position="84"/>
    </location>
</feature>
<name>A0A8J5XFI0_DIALT</name>
<evidence type="ECO:0000256" key="1">
    <source>
        <dbReference type="SAM" id="MobiDB-lite"/>
    </source>
</evidence>
<proteinExistence type="predicted"/>
<protein>
    <submittedName>
        <fullName evidence="3">Uncharacterized protein</fullName>
    </submittedName>
</protein>
<evidence type="ECO:0000313" key="4">
    <source>
        <dbReference type="Proteomes" id="UP000751190"/>
    </source>
</evidence>
<organism evidence="3 4">
    <name type="scientific">Diacronema lutheri</name>
    <name type="common">Unicellular marine alga</name>
    <name type="synonym">Monochrysis lutheri</name>
    <dbReference type="NCBI Taxonomy" id="2081491"/>
    <lineage>
        <taxon>Eukaryota</taxon>
        <taxon>Haptista</taxon>
        <taxon>Haptophyta</taxon>
        <taxon>Pavlovophyceae</taxon>
        <taxon>Pavlovales</taxon>
        <taxon>Pavlovaceae</taxon>
        <taxon>Diacronema</taxon>
    </lineage>
</organism>
<keyword evidence="2" id="KW-0812">Transmembrane</keyword>
<sequence>MTRGSEELIQQIHAFLQSHPKEAASLGIGPAAAPPPAPPAHATAGEAHPRRERSTRSLWRRSFYTAVVAGLAMLAINVTHLAYLEHTTRGAQELVVEEVRQNRGWLGRVVVVQALIITFNVILTYRGVKVWMLLRRIKVGQLLRQVKQRLVPVRWVIRQVRRTGTVLNWATVPLRLPIRAARRAVSQRNALRKAEAAKRAARIGSVFAAGFASKAMLAA</sequence>
<comment type="caution">
    <text evidence="3">The sequence shown here is derived from an EMBL/GenBank/DDBJ whole genome shotgun (WGS) entry which is preliminary data.</text>
</comment>
<evidence type="ECO:0000256" key="2">
    <source>
        <dbReference type="SAM" id="Phobius"/>
    </source>
</evidence>
<reference evidence="3" key="1">
    <citation type="submission" date="2021-05" db="EMBL/GenBank/DDBJ databases">
        <title>The genome of the haptophyte Pavlova lutheri (Diacronema luteri, Pavlovales) - a model for lipid biosynthesis in eukaryotic algae.</title>
        <authorList>
            <person name="Hulatt C.J."/>
            <person name="Posewitz M.C."/>
        </authorList>
    </citation>
    <scope>NUCLEOTIDE SEQUENCE</scope>
    <source>
        <strain evidence="3">NIVA-4/92</strain>
    </source>
</reference>
<gene>
    <name evidence="3" type="ORF">KFE25_001899</name>
</gene>
<dbReference type="AlphaFoldDB" id="A0A8J5XFI0"/>
<evidence type="ECO:0000313" key="3">
    <source>
        <dbReference type="EMBL" id="KAG8466143.1"/>
    </source>
</evidence>
<feature type="region of interest" description="Disordered" evidence="1">
    <location>
        <begin position="26"/>
        <end position="54"/>
    </location>
</feature>
<keyword evidence="2" id="KW-0472">Membrane</keyword>
<dbReference type="Proteomes" id="UP000751190">
    <property type="component" value="Unassembled WGS sequence"/>
</dbReference>
<keyword evidence="4" id="KW-1185">Reference proteome</keyword>
<keyword evidence="2" id="KW-1133">Transmembrane helix</keyword>
<feature type="transmembrane region" description="Helical" evidence="2">
    <location>
        <begin position="104"/>
        <end position="128"/>
    </location>
</feature>
<accession>A0A8J5XFI0</accession>
<dbReference type="EMBL" id="JAGTXO010000008">
    <property type="protein sequence ID" value="KAG8466143.1"/>
    <property type="molecule type" value="Genomic_DNA"/>
</dbReference>